<dbReference type="Proteomes" id="UP000564629">
    <property type="component" value="Unassembled WGS sequence"/>
</dbReference>
<reference evidence="4 6" key="1">
    <citation type="submission" date="2019-07" db="EMBL/GenBank/DDBJ databases">
        <title>Whole genome shotgun sequence of Cellulomonas hominis NBRC 16055.</title>
        <authorList>
            <person name="Hosoyama A."/>
            <person name="Uohara A."/>
            <person name="Ohji S."/>
            <person name="Ichikawa N."/>
        </authorList>
    </citation>
    <scope>NUCLEOTIDE SEQUENCE [LARGE SCALE GENOMIC DNA]</scope>
    <source>
        <strain evidence="4 6">NBRC 16055</strain>
    </source>
</reference>
<feature type="signal peptide" evidence="2">
    <location>
        <begin position="1"/>
        <end position="30"/>
    </location>
</feature>
<evidence type="ECO:0000313" key="4">
    <source>
        <dbReference type="EMBL" id="GEL47805.1"/>
    </source>
</evidence>
<accession>A0A511FEX2</accession>
<feature type="domain" description="AMIN-like" evidence="3">
    <location>
        <begin position="77"/>
        <end position="201"/>
    </location>
</feature>
<dbReference type="PROSITE" id="PS51257">
    <property type="entry name" value="PROKAR_LIPOPROTEIN"/>
    <property type="match status" value="1"/>
</dbReference>
<reference evidence="5 7" key="2">
    <citation type="submission" date="2020-08" db="EMBL/GenBank/DDBJ databases">
        <title>Sequencing the genomes of 1000 actinobacteria strains.</title>
        <authorList>
            <person name="Klenk H.-P."/>
        </authorList>
    </citation>
    <scope>NUCLEOTIDE SEQUENCE [LARGE SCALE GENOMIC DNA]</scope>
    <source>
        <strain evidence="5 7">DSM 9581</strain>
    </source>
</reference>
<dbReference type="RefSeq" id="WP_146839235.1">
    <property type="nucleotide sequence ID" value="NZ_BJVQ01000049.1"/>
</dbReference>
<protein>
    <recommendedName>
        <fullName evidence="3">AMIN-like domain-containing protein</fullName>
    </recommendedName>
</protein>
<evidence type="ECO:0000313" key="5">
    <source>
        <dbReference type="EMBL" id="MBB5471675.1"/>
    </source>
</evidence>
<dbReference type="EMBL" id="JACHDN010000001">
    <property type="protein sequence ID" value="MBB5471675.1"/>
    <property type="molecule type" value="Genomic_DNA"/>
</dbReference>
<feature type="chain" id="PRO_5036131432" description="AMIN-like domain-containing protein" evidence="2">
    <location>
        <begin position="31"/>
        <end position="205"/>
    </location>
</feature>
<dbReference type="Pfam" id="PF24837">
    <property type="entry name" value="AMIN-like"/>
    <property type="match status" value="1"/>
</dbReference>
<dbReference type="PROSITE" id="PS51318">
    <property type="entry name" value="TAT"/>
    <property type="match status" value="1"/>
</dbReference>
<proteinExistence type="predicted"/>
<dbReference type="OrthoDB" id="3393679at2"/>
<keyword evidence="2" id="KW-0732">Signal</keyword>
<feature type="compositionally biased region" description="Low complexity" evidence="1">
    <location>
        <begin position="36"/>
        <end position="45"/>
    </location>
</feature>
<dbReference type="Proteomes" id="UP000321723">
    <property type="component" value="Unassembled WGS sequence"/>
</dbReference>
<dbReference type="AlphaFoldDB" id="A0A511FEX2"/>
<dbReference type="InterPro" id="IPR056303">
    <property type="entry name" value="AMIN-like"/>
</dbReference>
<name>A0A511FEX2_9CELL</name>
<evidence type="ECO:0000256" key="1">
    <source>
        <dbReference type="SAM" id="MobiDB-lite"/>
    </source>
</evidence>
<gene>
    <name evidence="4" type="ORF">CHO01_29210</name>
    <name evidence="5" type="ORF">HNR08_000411</name>
</gene>
<evidence type="ECO:0000313" key="6">
    <source>
        <dbReference type="Proteomes" id="UP000321723"/>
    </source>
</evidence>
<feature type="region of interest" description="Disordered" evidence="1">
    <location>
        <begin position="25"/>
        <end position="70"/>
    </location>
</feature>
<dbReference type="InterPro" id="IPR006311">
    <property type="entry name" value="TAT_signal"/>
</dbReference>
<evidence type="ECO:0000259" key="3">
    <source>
        <dbReference type="Pfam" id="PF24837"/>
    </source>
</evidence>
<comment type="caution">
    <text evidence="4">The sequence shown here is derived from an EMBL/GenBank/DDBJ whole genome shotgun (WGS) entry which is preliminary data.</text>
</comment>
<keyword evidence="6" id="KW-1185">Reference proteome</keyword>
<sequence>MTAPARRPLLAGTAAAALVLLAACGGPEPAAPGSPSPDAATSPAPAATPAPSPSATALPGDPDAGADAEPSADARLTVTGLRTGTHTGYDRVVVDLGGVGTPGWHVERQAAAVEDPTGDTLDLGGEGVLAVYVTGLGYPYDTGVEELPAGTRTPGGTVVTGAEFTGTFEGQTQVFLGLTDPEAPYRVFLLQDPLRLVVDVQRSMA</sequence>
<evidence type="ECO:0000313" key="7">
    <source>
        <dbReference type="Proteomes" id="UP000564629"/>
    </source>
</evidence>
<dbReference type="EMBL" id="BJVQ01000049">
    <property type="protein sequence ID" value="GEL47805.1"/>
    <property type="molecule type" value="Genomic_DNA"/>
</dbReference>
<evidence type="ECO:0000256" key="2">
    <source>
        <dbReference type="SAM" id="SignalP"/>
    </source>
</evidence>
<feature type="compositionally biased region" description="Low complexity" evidence="1">
    <location>
        <begin position="53"/>
        <end position="70"/>
    </location>
</feature>
<organism evidence="4 6">
    <name type="scientific">Cellulomonas hominis</name>
    <dbReference type="NCBI Taxonomy" id="156981"/>
    <lineage>
        <taxon>Bacteria</taxon>
        <taxon>Bacillati</taxon>
        <taxon>Actinomycetota</taxon>
        <taxon>Actinomycetes</taxon>
        <taxon>Micrococcales</taxon>
        <taxon>Cellulomonadaceae</taxon>
        <taxon>Cellulomonas</taxon>
    </lineage>
</organism>